<evidence type="ECO:0000313" key="1">
    <source>
        <dbReference type="EMBL" id="EAT16966.1"/>
    </source>
</evidence>
<dbReference type="OrthoDB" id="2066645at2"/>
<gene>
    <name evidence="1" type="ORF">Dace_2832</name>
</gene>
<organism evidence="1 2">
    <name type="scientific">Desulfuromonas acetoxidans (strain DSM 684 / 11070)</name>
    <dbReference type="NCBI Taxonomy" id="281689"/>
    <lineage>
        <taxon>Bacteria</taxon>
        <taxon>Pseudomonadati</taxon>
        <taxon>Thermodesulfobacteriota</taxon>
        <taxon>Desulfuromonadia</taxon>
        <taxon>Desulfuromonadales</taxon>
        <taxon>Desulfuromonadaceae</taxon>
        <taxon>Desulfuromonas</taxon>
    </lineage>
</organism>
<dbReference type="Proteomes" id="UP000005695">
    <property type="component" value="Unassembled WGS sequence"/>
</dbReference>
<name>Q1K3K8_DESA6</name>
<reference evidence="1" key="2">
    <citation type="submission" date="2006-05" db="EMBL/GenBank/DDBJ databases">
        <title>Sequencing of the draft genome and assembly of Desulfuromonas acetoxidans DSM 684.</title>
        <authorList>
            <consortium name="US DOE Joint Genome Institute (JGI-PGF)"/>
            <person name="Copeland A."/>
            <person name="Lucas S."/>
            <person name="Lapidus A."/>
            <person name="Barry K."/>
            <person name="Detter J.C."/>
            <person name="Glavina del Rio T."/>
            <person name="Hammon N."/>
            <person name="Israni S."/>
            <person name="Dalin E."/>
            <person name="Tice H."/>
            <person name="Bruce D."/>
            <person name="Pitluck S."/>
            <person name="Richardson P."/>
        </authorList>
    </citation>
    <scope>NUCLEOTIDE SEQUENCE [LARGE SCALE GENOMIC DNA]</scope>
    <source>
        <strain evidence="1">DSM 684</strain>
    </source>
</reference>
<dbReference type="AlphaFoldDB" id="Q1K3K8"/>
<dbReference type="InterPro" id="IPR043502">
    <property type="entry name" value="DNA/RNA_pol_sf"/>
</dbReference>
<accession>Q1K3K8</accession>
<evidence type="ECO:0008006" key="3">
    <source>
        <dbReference type="Google" id="ProtNLM"/>
    </source>
</evidence>
<dbReference type="SUPFAM" id="SSF56672">
    <property type="entry name" value="DNA/RNA polymerases"/>
    <property type="match status" value="1"/>
</dbReference>
<comment type="caution">
    <text evidence="1">The sequence shown here is derived from an EMBL/GenBank/DDBJ whole genome shotgun (WGS) entry which is preliminary data.</text>
</comment>
<sequence length="644" mass="71992">METSKEIPSFTEIPTHYARFFDVVEFHNKKPIYNFAYFAALDAEWVTRFHKNRPISTQVAVASRHSITNTIYYEPNGKAPTLPEIAERIILAANGGKFPESHRRAKIFINIVAHHSTAEMSILADRDVPYVTEAISLVRNSPIVLLAPISFTIKGDCEVHVRISDTILIAPATHRSLKNLSTLLGKKDALKEEISQHHIENMDIYLREDPQGFERYALKDSEVTLRLFFLLQDALNQLSTGRIERLYVTIGSAAVHAFLKKNSWVKKHLKKLQSNEFTDAIRLVKRAYFGGRNEGLLVGQTSNFPSTTNKTWVDIDEKGAYATLMSMIPVVDLGGKVTTLFQTYELSEDRVQALLADNVPLDAINRAKEALNKSPKDLEWALRGMKRGIAGRIRKAACVYNNNLLIKWHKEWDLKKVSGEVPAYLVPGFACVRFKFPSSVLYPCLHVHHPRYGLVYPSSGITVATHQEIMLAFDAGAEIDAIWSLEFPVKRAADGSVTMYLREFLSELAVKRNEYRAASDAGDGSAAVYEKLLKEFMNSLYGKFSQGVNPRNVTCASTFETKPLGPSKVTDPIVAALTTGAGRATLSSLMFAVEAFNQSRPAEQWIDIASCTTDGYLVGLPSDESFSVAGTYYVESELEYEEDI</sequence>
<evidence type="ECO:0000313" key="2">
    <source>
        <dbReference type="Proteomes" id="UP000005695"/>
    </source>
</evidence>
<keyword evidence="2" id="KW-1185">Reference proteome</keyword>
<protein>
    <recommendedName>
        <fullName evidence="3">DNA-directed DNA polymerase</fullName>
    </recommendedName>
</protein>
<reference evidence="1" key="1">
    <citation type="submission" date="2006-05" db="EMBL/GenBank/DDBJ databases">
        <title>Annotation of the draft genome assembly of Desulfuromonas acetoxidans DSM 684.</title>
        <authorList>
            <consortium name="US DOE Joint Genome Institute (JGI-ORNL)"/>
            <person name="Larimer F."/>
            <person name="Land M."/>
            <person name="Hauser L."/>
        </authorList>
    </citation>
    <scope>NUCLEOTIDE SEQUENCE [LARGE SCALE GENOMIC DNA]</scope>
    <source>
        <strain evidence="1">DSM 684</strain>
    </source>
</reference>
<proteinExistence type="predicted"/>
<dbReference type="EMBL" id="AAEW02000002">
    <property type="protein sequence ID" value="EAT16966.1"/>
    <property type="molecule type" value="Genomic_DNA"/>
</dbReference>
<dbReference type="RefSeq" id="WP_005997813.1">
    <property type="nucleotide sequence ID" value="NZ_AAEW02000002.1"/>
</dbReference>